<comment type="caution">
    <text evidence="2">The sequence shown here is derived from an EMBL/GenBank/DDBJ whole genome shotgun (WGS) entry which is preliminary data.</text>
</comment>
<organism evidence="2 3">
    <name type="scientific">Dreissena polymorpha</name>
    <name type="common">Zebra mussel</name>
    <name type="synonym">Mytilus polymorpha</name>
    <dbReference type="NCBI Taxonomy" id="45954"/>
    <lineage>
        <taxon>Eukaryota</taxon>
        <taxon>Metazoa</taxon>
        <taxon>Spiralia</taxon>
        <taxon>Lophotrochozoa</taxon>
        <taxon>Mollusca</taxon>
        <taxon>Bivalvia</taxon>
        <taxon>Autobranchia</taxon>
        <taxon>Heteroconchia</taxon>
        <taxon>Euheterodonta</taxon>
        <taxon>Imparidentia</taxon>
        <taxon>Neoheterodontei</taxon>
        <taxon>Myida</taxon>
        <taxon>Dreissenoidea</taxon>
        <taxon>Dreissenidae</taxon>
        <taxon>Dreissena</taxon>
    </lineage>
</organism>
<keyword evidence="3" id="KW-1185">Reference proteome</keyword>
<protein>
    <submittedName>
        <fullName evidence="2">Uncharacterized protein</fullName>
    </submittedName>
</protein>
<feature type="signal peptide" evidence="1">
    <location>
        <begin position="1"/>
        <end position="23"/>
    </location>
</feature>
<dbReference type="Proteomes" id="UP000828390">
    <property type="component" value="Unassembled WGS sequence"/>
</dbReference>
<name>A0A9D4LTP1_DREPO</name>
<reference evidence="2" key="1">
    <citation type="journal article" date="2019" name="bioRxiv">
        <title>The Genome of the Zebra Mussel, Dreissena polymorpha: A Resource for Invasive Species Research.</title>
        <authorList>
            <person name="McCartney M.A."/>
            <person name="Auch B."/>
            <person name="Kono T."/>
            <person name="Mallez S."/>
            <person name="Zhang Y."/>
            <person name="Obille A."/>
            <person name="Becker A."/>
            <person name="Abrahante J.E."/>
            <person name="Garbe J."/>
            <person name="Badalamenti J.P."/>
            <person name="Herman A."/>
            <person name="Mangelson H."/>
            <person name="Liachko I."/>
            <person name="Sullivan S."/>
            <person name="Sone E.D."/>
            <person name="Koren S."/>
            <person name="Silverstein K.A.T."/>
            <person name="Beckman K.B."/>
            <person name="Gohl D.M."/>
        </authorList>
    </citation>
    <scope>NUCLEOTIDE SEQUENCE</scope>
    <source>
        <strain evidence="2">Duluth1</strain>
        <tissue evidence="2">Whole animal</tissue>
    </source>
</reference>
<dbReference type="AlphaFoldDB" id="A0A9D4LTP1"/>
<gene>
    <name evidence="2" type="ORF">DPMN_027538</name>
</gene>
<keyword evidence="1" id="KW-0732">Signal</keyword>
<sequence length="75" mass="8173">MNSRIRVRLMIVVLIGLAKSVEGSQHNETKSSTLSDALDKAAALVDKDPSSHDLNLLNSFMTDKRHQLGNGQSVI</sequence>
<feature type="chain" id="PRO_5038418058" evidence="1">
    <location>
        <begin position="24"/>
        <end position="75"/>
    </location>
</feature>
<evidence type="ECO:0000313" key="3">
    <source>
        <dbReference type="Proteomes" id="UP000828390"/>
    </source>
</evidence>
<accession>A0A9D4LTP1</accession>
<evidence type="ECO:0000313" key="2">
    <source>
        <dbReference type="EMBL" id="KAH3864518.1"/>
    </source>
</evidence>
<proteinExistence type="predicted"/>
<dbReference type="EMBL" id="JAIWYP010000002">
    <property type="protein sequence ID" value="KAH3864518.1"/>
    <property type="molecule type" value="Genomic_DNA"/>
</dbReference>
<evidence type="ECO:0000256" key="1">
    <source>
        <dbReference type="SAM" id="SignalP"/>
    </source>
</evidence>
<reference evidence="2" key="2">
    <citation type="submission" date="2020-11" db="EMBL/GenBank/DDBJ databases">
        <authorList>
            <person name="McCartney M.A."/>
            <person name="Auch B."/>
            <person name="Kono T."/>
            <person name="Mallez S."/>
            <person name="Becker A."/>
            <person name="Gohl D.M."/>
            <person name="Silverstein K.A.T."/>
            <person name="Koren S."/>
            <person name="Bechman K.B."/>
            <person name="Herman A."/>
            <person name="Abrahante J.E."/>
            <person name="Garbe J."/>
        </authorList>
    </citation>
    <scope>NUCLEOTIDE SEQUENCE</scope>
    <source>
        <strain evidence="2">Duluth1</strain>
        <tissue evidence="2">Whole animal</tissue>
    </source>
</reference>